<dbReference type="HOGENOM" id="CLU_2895348_0_0_4"/>
<gene>
    <name evidence="2" type="ORF">BURPS1710A_A2606</name>
</gene>
<dbReference type="AlphaFoldDB" id="A0A0E1VUB2"/>
<feature type="compositionally biased region" description="Basic and acidic residues" evidence="1">
    <location>
        <begin position="52"/>
        <end position="62"/>
    </location>
</feature>
<sequence>MRSLPAHAAESNHRCFARSSLEGEAIYAIPGLPAAQARQSHGRRSGTRARQSMHDYRALLRA</sequence>
<protein>
    <submittedName>
        <fullName evidence="2">Uncharacterized protein</fullName>
    </submittedName>
</protein>
<dbReference type="Proteomes" id="UP000001812">
    <property type="component" value="Chromosome II"/>
</dbReference>
<reference evidence="2" key="1">
    <citation type="submission" date="2009-05" db="EMBL/GenBank/DDBJ databases">
        <authorList>
            <person name="Harkins D.M."/>
            <person name="DeShazer D."/>
            <person name="Woods D.E."/>
            <person name="Brinkac L.M."/>
            <person name="Brown K.A."/>
            <person name="Hung G.C."/>
            <person name="Tuanyok A."/>
            <person name="Zhang B."/>
            <person name="Nierman W.C."/>
        </authorList>
    </citation>
    <scope>NUCLEOTIDE SEQUENCE [LARGE SCALE GENOMIC DNA]</scope>
    <source>
        <strain evidence="2">1710a</strain>
    </source>
</reference>
<accession>A0A0E1VUB2</accession>
<dbReference type="RefSeq" id="WP_004523712.1">
    <property type="nucleotide sequence ID" value="NZ_CM000833.1"/>
</dbReference>
<dbReference type="GeneID" id="93064708"/>
<dbReference type="EMBL" id="CM000833">
    <property type="protein sequence ID" value="EET04505.1"/>
    <property type="molecule type" value="Genomic_DNA"/>
</dbReference>
<organism evidence="2">
    <name type="scientific">Burkholderia pseudomallei 1710a</name>
    <dbReference type="NCBI Taxonomy" id="320371"/>
    <lineage>
        <taxon>Bacteria</taxon>
        <taxon>Pseudomonadati</taxon>
        <taxon>Pseudomonadota</taxon>
        <taxon>Betaproteobacteria</taxon>
        <taxon>Burkholderiales</taxon>
        <taxon>Burkholderiaceae</taxon>
        <taxon>Burkholderia</taxon>
        <taxon>pseudomallei group</taxon>
    </lineage>
</organism>
<name>A0A0E1VUB2_BURPE</name>
<evidence type="ECO:0000313" key="2">
    <source>
        <dbReference type="EMBL" id="EET04505.1"/>
    </source>
</evidence>
<feature type="region of interest" description="Disordered" evidence="1">
    <location>
        <begin position="34"/>
        <end position="62"/>
    </location>
</feature>
<proteinExistence type="predicted"/>
<evidence type="ECO:0000256" key="1">
    <source>
        <dbReference type="SAM" id="MobiDB-lite"/>
    </source>
</evidence>